<keyword evidence="2" id="KW-1185">Reference proteome</keyword>
<dbReference type="InterPro" id="IPR021109">
    <property type="entry name" value="Peptidase_aspartic_dom_sf"/>
</dbReference>
<name>A0ABQ5DXF9_9ASTR</name>
<dbReference type="Proteomes" id="UP001151760">
    <property type="component" value="Unassembled WGS sequence"/>
</dbReference>
<dbReference type="Gene3D" id="2.40.70.10">
    <property type="entry name" value="Acid Proteases"/>
    <property type="match status" value="1"/>
</dbReference>
<reference evidence="1" key="1">
    <citation type="journal article" date="2022" name="Int. J. Mol. Sci.">
        <title>Draft Genome of Tanacetum Coccineum: Genomic Comparison of Closely Related Tanacetum-Family Plants.</title>
        <authorList>
            <person name="Yamashiro T."/>
            <person name="Shiraishi A."/>
            <person name="Nakayama K."/>
            <person name="Satake H."/>
        </authorList>
    </citation>
    <scope>NUCLEOTIDE SEQUENCE</scope>
</reference>
<sequence length="259" mass="29176">MADQRTMEELLRAPTEGYAEAIIVPPILAEHFELKHSLINLIASVVTSAMTAMFKQYQVTTTPTSVKAVEESCVTCGGVYSYRQCTAPMATLFRDIKTIFKRYVSRAAALNFNQGNTDTSSKYRSTTSPSGISEDVFVKVGKFHFLANFVVVDYVVDPRVPLFLGRPFLRMAHALIDVYGEELTLRVNDEAITFKVGQTLRYSYNDVVSINRIDVIDVACEEYAQEIMLLLVLGSRIVPRWKSISLSSYPFYFYPLSLL</sequence>
<gene>
    <name evidence="1" type="ORF">Tco_0941639</name>
</gene>
<keyword evidence="1" id="KW-0548">Nucleotidyltransferase</keyword>
<dbReference type="GO" id="GO:0003964">
    <property type="term" value="F:RNA-directed DNA polymerase activity"/>
    <property type="evidence" value="ECO:0007669"/>
    <property type="project" value="UniProtKB-KW"/>
</dbReference>
<evidence type="ECO:0000313" key="1">
    <source>
        <dbReference type="EMBL" id="GJT41774.1"/>
    </source>
</evidence>
<accession>A0ABQ5DXF9</accession>
<organism evidence="1 2">
    <name type="scientific">Tanacetum coccineum</name>
    <dbReference type="NCBI Taxonomy" id="301880"/>
    <lineage>
        <taxon>Eukaryota</taxon>
        <taxon>Viridiplantae</taxon>
        <taxon>Streptophyta</taxon>
        <taxon>Embryophyta</taxon>
        <taxon>Tracheophyta</taxon>
        <taxon>Spermatophyta</taxon>
        <taxon>Magnoliopsida</taxon>
        <taxon>eudicotyledons</taxon>
        <taxon>Gunneridae</taxon>
        <taxon>Pentapetalae</taxon>
        <taxon>asterids</taxon>
        <taxon>campanulids</taxon>
        <taxon>Asterales</taxon>
        <taxon>Asteraceae</taxon>
        <taxon>Asteroideae</taxon>
        <taxon>Anthemideae</taxon>
        <taxon>Anthemidinae</taxon>
        <taxon>Tanacetum</taxon>
    </lineage>
</organism>
<protein>
    <submittedName>
        <fullName evidence="1">Reverse transcriptase domain-containing protein</fullName>
    </submittedName>
</protein>
<comment type="caution">
    <text evidence="1">The sequence shown here is derived from an EMBL/GenBank/DDBJ whole genome shotgun (WGS) entry which is preliminary data.</text>
</comment>
<dbReference type="PANTHER" id="PTHR33067:SF9">
    <property type="entry name" value="RNA-DIRECTED DNA POLYMERASE"/>
    <property type="match status" value="1"/>
</dbReference>
<reference evidence="1" key="2">
    <citation type="submission" date="2022-01" db="EMBL/GenBank/DDBJ databases">
        <authorList>
            <person name="Yamashiro T."/>
            <person name="Shiraishi A."/>
            <person name="Satake H."/>
            <person name="Nakayama K."/>
        </authorList>
    </citation>
    <scope>NUCLEOTIDE SEQUENCE</scope>
</reference>
<keyword evidence="1" id="KW-0695">RNA-directed DNA polymerase</keyword>
<proteinExistence type="predicted"/>
<evidence type="ECO:0000313" key="2">
    <source>
        <dbReference type="Proteomes" id="UP001151760"/>
    </source>
</evidence>
<dbReference type="EMBL" id="BQNB010015589">
    <property type="protein sequence ID" value="GJT41774.1"/>
    <property type="molecule type" value="Genomic_DNA"/>
</dbReference>
<dbReference type="PANTHER" id="PTHR33067">
    <property type="entry name" value="RNA-DIRECTED DNA POLYMERASE-RELATED"/>
    <property type="match status" value="1"/>
</dbReference>
<keyword evidence="1" id="KW-0808">Transferase</keyword>